<evidence type="ECO:0000256" key="1">
    <source>
        <dbReference type="ARBA" id="ARBA00004651"/>
    </source>
</evidence>
<evidence type="ECO:0000313" key="8">
    <source>
        <dbReference type="Proteomes" id="UP000603056"/>
    </source>
</evidence>
<dbReference type="InterPro" id="IPR002797">
    <property type="entry name" value="Polysacc_synth"/>
</dbReference>
<sequence length="200" mass="22004">MFKLNIIISRIMSIEPIRRQSIVSLIWQIAYTFIGFLSTMYFARAVGAGVLGAYFLFVAYYSIIGMVSDGGFGGAAVKRISEGEEPDAYFSAFVVLRSLFVTIVLLALIASRSYFVDLDSEGVFVWLIVALTVSLVHGAVSSGIAGRGKMGIHATCGFIDNVSRIIVQVAAVFFGVWCCRVGWRLCLRDGCWHRDAIPFF</sequence>
<keyword evidence="3 6" id="KW-0812">Transmembrane</keyword>
<dbReference type="InterPro" id="IPR050833">
    <property type="entry name" value="Poly_Biosynth_Transport"/>
</dbReference>
<keyword evidence="5 6" id="KW-0472">Membrane</keyword>
<dbReference type="Pfam" id="PF01943">
    <property type="entry name" value="Polysacc_synt"/>
    <property type="match status" value="1"/>
</dbReference>
<proteinExistence type="predicted"/>
<accession>A0A811T1S7</accession>
<dbReference type="GO" id="GO:0005886">
    <property type="term" value="C:plasma membrane"/>
    <property type="evidence" value="ECO:0007669"/>
    <property type="project" value="UniProtKB-SubCell"/>
</dbReference>
<dbReference type="AlphaFoldDB" id="A0A811T1S7"/>
<feature type="transmembrane region" description="Helical" evidence="6">
    <location>
        <begin position="165"/>
        <end position="183"/>
    </location>
</feature>
<evidence type="ECO:0000256" key="3">
    <source>
        <dbReference type="ARBA" id="ARBA00022692"/>
    </source>
</evidence>
<evidence type="ECO:0000313" key="7">
    <source>
        <dbReference type="EMBL" id="CAD6491156.1"/>
    </source>
</evidence>
<evidence type="ECO:0000256" key="5">
    <source>
        <dbReference type="ARBA" id="ARBA00023136"/>
    </source>
</evidence>
<dbReference type="PANTHER" id="PTHR30250">
    <property type="entry name" value="PST FAMILY PREDICTED COLANIC ACID TRANSPORTER"/>
    <property type="match status" value="1"/>
</dbReference>
<evidence type="ECO:0000256" key="2">
    <source>
        <dbReference type="ARBA" id="ARBA00022475"/>
    </source>
</evidence>
<dbReference type="PANTHER" id="PTHR30250:SF11">
    <property type="entry name" value="O-ANTIGEN TRANSPORTER-RELATED"/>
    <property type="match status" value="1"/>
</dbReference>
<feature type="transmembrane region" description="Helical" evidence="6">
    <location>
        <begin position="48"/>
        <end position="67"/>
    </location>
</feature>
<feature type="transmembrane region" description="Helical" evidence="6">
    <location>
        <begin position="21"/>
        <end position="42"/>
    </location>
</feature>
<feature type="transmembrane region" description="Helical" evidence="6">
    <location>
        <begin position="123"/>
        <end position="144"/>
    </location>
</feature>
<keyword evidence="4 6" id="KW-1133">Transmembrane helix</keyword>
<evidence type="ECO:0008006" key="9">
    <source>
        <dbReference type="Google" id="ProtNLM"/>
    </source>
</evidence>
<keyword evidence="2" id="KW-1003">Cell membrane</keyword>
<name>A0A811T1S7_9EURY</name>
<dbReference type="EMBL" id="CAJHIP010000002">
    <property type="protein sequence ID" value="CAD6491156.1"/>
    <property type="molecule type" value="Genomic_DNA"/>
</dbReference>
<evidence type="ECO:0000256" key="6">
    <source>
        <dbReference type="SAM" id="Phobius"/>
    </source>
</evidence>
<gene>
    <name evidence="7" type="ORF">FFODKBPE_00093</name>
</gene>
<reference evidence="7" key="1">
    <citation type="submission" date="2020-10" db="EMBL/GenBank/DDBJ databases">
        <authorList>
            <person name="Hahn C.J."/>
            <person name="Laso-Perez R."/>
            <person name="Vulcano F."/>
            <person name="Vaziourakis K.-M."/>
            <person name="Stokke R."/>
            <person name="Steen I.H."/>
            <person name="Teske A."/>
            <person name="Boetius A."/>
            <person name="Liebeke M."/>
            <person name="Amann R."/>
            <person name="Knittel K."/>
        </authorList>
    </citation>
    <scope>NUCLEOTIDE SEQUENCE</scope>
    <source>
        <strain evidence="7">Gfbio:e3339647-f889-4370-9287-4fb5cb688e4c:AG394J04_GoMArc1</strain>
    </source>
</reference>
<organism evidence="7 8">
    <name type="scientific">Candidatus Argoarchaeum ethanivorans</name>
    <dbReference type="NCBI Taxonomy" id="2608793"/>
    <lineage>
        <taxon>Archaea</taxon>
        <taxon>Methanobacteriati</taxon>
        <taxon>Methanobacteriota</taxon>
        <taxon>Stenosarchaea group</taxon>
        <taxon>Methanomicrobia</taxon>
        <taxon>Methanosarcinales</taxon>
        <taxon>Methanosarcinales incertae sedis</taxon>
        <taxon>GOM Arc I cluster</taxon>
        <taxon>Candidatus Argoarchaeum</taxon>
    </lineage>
</organism>
<dbReference type="Proteomes" id="UP000603056">
    <property type="component" value="Unassembled WGS sequence"/>
</dbReference>
<feature type="transmembrane region" description="Helical" evidence="6">
    <location>
        <begin position="88"/>
        <end position="111"/>
    </location>
</feature>
<comment type="caution">
    <text evidence="7">The sequence shown here is derived from an EMBL/GenBank/DDBJ whole genome shotgun (WGS) entry which is preliminary data.</text>
</comment>
<comment type="subcellular location">
    <subcellularLocation>
        <location evidence="1">Cell membrane</location>
        <topology evidence="1">Multi-pass membrane protein</topology>
    </subcellularLocation>
</comment>
<protein>
    <recommendedName>
        <fullName evidence="9">Polysaccharide biosynthesis protein</fullName>
    </recommendedName>
</protein>
<evidence type="ECO:0000256" key="4">
    <source>
        <dbReference type="ARBA" id="ARBA00022989"/>
    </source>
</evidence>